<dbReference type="EMBL" id="LN856931">
    <property type="protein sequence ID" value="CRZ23872.1"/>
    <property type="molecule type" value="Genomic_DNA"/>
</dbReference>
<dbReference type="FunFam" id="3.30.2450.30:FF:000001">
    <property type="entry name" value="Purine-rich element binding protein A"/>
    <property type="match status" value="1"/>
</dbReference>
<comment type="similarity">
    <text evidence="1">Belongs to the PUR DNA-binding protein family.</text>
</comment>
<dbReference type="PANTHER" id="PTHR12611">
    <property type="entry name" value="PUR-TRANSCRIPTIONAL ACTIVATOR"/>
    <property type="match status" value="1"/>
</dbReference>
<dbReference type="OMA" id="HTETIIN"/>
<proteinExistence type="inferred from homology"/>
<keyword evidence="2" id="KW-0238">DNA-binding</keyword>
<evidence type="ECO:0000313" key="3">
    <source>
        <dbReference type="EMBL" id="CRZ23872.1"/>
    </source>
</evidence>
<gene>
    <name evidence="3" type="primary">Bm4103</name>
    <name evidence="3" type="ORF">BM_Bm4103</name>
</gene>
<dbReference type="SMART" id="SM00712">
    <property type="entry name" value="PUR"/>
    <property type="match status" value="3"/>
</dbReference>
<reference evidence="3" key="1">
    <citation type="journal article" date="2007" name="Science">
        <title>Draft genome of the filarial nematode parasite Brugia malayi.</title>
        <authorList>
            <person name="Ghedin E."/>
            <person name="Wang S."/>
            <person name="Spiro D."/>
            <person name="Caler E."/>
            <person name="Zhao Q."/>
            <person name="Crabtree J."/>
            <person name="Allen J.E."/>
            <person name="Delcher A.L."/>
            <person name="Guiliano D.B."/>
            <person name="Miranda-Saavedra D."/>
            <person name="Angiuoli S.V."/>
            <person name="Creasy T."/>
            <person name="Amedeo P."/>
            <person name="Haas B."/>
            <person name="El-Sayed N.M."/>
            <person name="Wortman J.R."/>
            <person name="Feldblyum T."/>
            <person name="Tallon L."/>
            <person name="Schatz M."/>
            <person name="Shumway M."/>
            <person name="Koo H."/>
            <person name="Salzberg S.L."/>
            <person name="Schobel S."/>
            <person name="Pertea M."/>
            <person name="Pop M."/>
            <person name="White O."/>
            <person name="Barton G.J."/>
            <person name="Carlow C.K."/>
            <person name="Crawford M.J."/>
            <person name="Daub J."/>
            <person name="Dimmic M.W."/>
            <person name="Estes C.F."/>
            <person name="Foster J.M."/>
            <person name="Ganatra M."/>
            <person name="Gregory W.F."/>
            <person name="Johnson N.M."/>
            <person name="Jin J."/>
            <person name="Komuniecki R."/>
            <person name="Korf I."/>
            <person name="Kumar S."/>
            <person name="Laney S."/>
            <person name="Li B.W."/>
            <person name="Li W."/>
            <person name="Lindblom T.H."/>
            <person name="Lustigman S."/>
            <person name="Ma D."/>
            <person name="Maina C.V."/>
            <person name="Martin D.M."/>
            <person name="McCarter J.P."/>
            <person name="McReynolds L."/>
            <person name="Mitreva M."/>
            <person name="Nutman T.B."/>
            <person name="Parkinson J."/>
            <person name="Peregrin-Alvarez J.M."/>
            <person name="Poole C."/>
            <person name="Ren Q."/>
            <person name="Saunders L."/>
            <person name="Sluder A.E."/>
            <person name="Smith K."/>
            <person name="Stanke M."/>
            <person name="Unnasch T.R."/>
            <person name="Ware J."/>
            <person name="Wei A.D."/>
            <person name="Weil G."/>
            <person name="Williams D.J."/>
            <person name="Zhang Y."/>
            <person name="Williams S.A."/>
            <person name="Fraser-Liggett C."/>
            <person name="Slatko B."/>
            <person name="Blaxter M.L."/>
            <person name="Scott A.L."/>
        </authorList>
    </citation>
    <scope>NUCLEOTIDE SEQUENCE</scope>
    <source>
        <strain evidence="3">FR3</strain>
    </source>
</reference>
<sequence length="336" mass="38076">MFSLNLDCWLWEVVFGCVGEGRKMSSQRGRGVQKRPRILGVVRLGSCLGCWIDCARVSIVWYVNLDHNITADTMYFFDGSSGDDRHPPHGEQELASKMLQVQSKRFYVDVKQNNRGRFIKLAEVGLGGRKSRLILSMSAAVAFRDHLDKFVKFFDGLASGNEPIVSENGQLKSEIIVHESRRYYLSLKENQRGRYLRVSQRVSRGSSGPRLQIALPAPGMTQLRDALNELIDKYAEGYLNESDANVELPEPKHVRAENNKIFYFDVGHNERGTFVRISEVKQISGSRSSIAVPMSSWGAFRDVLAELQEKMMATKGVENDTERTIKSDIKLEHNKE</sequence>
<organism evidence="3">
    <name type="scientific">Brugia malayi</name>
    <name type="common">Filarial nematode worm</name>
    <dbReference type="NCBI Taxonomy" id="6279"/>
    <lineage>
        <taxon>Eukaryota</taxon>
        <taxon>Metazoa</taxon>
        <taxon>Ecdysozoa</taxon>
        <taxon>Nematoda</taxon>
        <taxon>Chromadorea</taxon>
        <taxon>Rhabditida</taxon>
        <taxon>Spirurina</taxon>
        <taxon>Spiruromorpha</taxon>
        <taxon>Filarioidea</taxon>
        <taxon>Onchocercidae</taxon>
        <taxon>Brugia</taxon>
    </lineage>
</organism>
<dbReference type="GO" id="GO:0032422">
    <property type="term" value="F:purine-rich negative regulatory element binding"/>
    <property type="evidence" value="ECO:0007669"/>
    <property type="project" value="InterPro"/>
</dbReference>
<dbReference type="Gene3D" id="3.30.2450.30">
    <property type="match status" value="1"/>
</dbReference>
<evidence type="ECO:0000256" key="2">
    <source>
        <dbReference type="ARBA" id="ARBA00023125"/>
    </source>
</evidence>
<dbReference type="GO" id="GO:0000977">
    <property type="term" value="F:RNA polymerase II transcription regulatory region sequence-specific DNA binding"/>
    <property type="evidence" value="ECO:0007669"/>
    <property type="project" value="InterPro"/>
</dbReference>
<dbReference type="Gene3D" id="3.10.450.700">
    <property type="match status" value="1"/>
</dbReference>
<accession>A0A1I9GCJ8</accession>
<dbReference type="PANTHER" id="PTHR12611:SF0">
    <property type="entry name" value="PURINE-RICH BINDING PROTEIN-ALPHA, ISOFORM B"/>
    <property type="match status" value="1"/>
</dbReference>
<dbReference type="InterPro" id="IPR006628">
    <property type="entry name" value="PUR-bd_fam"/>
</dbReference>
<dbReference type="GO" id="GO:0005634">
    <property type="term" value="C:nucleus"/>
    <property type="evidence" value="ECO:0007669"/>
    <property type="project" value="TreeGrafter"/>
</dbReference>
<name>A0A1I9GCJ8_BRUMA</name>
<reference evidence="3" key="2">
    <citation type="submission" date="2012-12" db="EMBL/GenBank/DDBJ databases">
        <authorList>
            <consortium name="WormBase Consortium"/>
            <person name="Ghedin E."/>
            <person name="Paulini M."/>
        </authorList>
    </citation>
    <scope>NUCLEOTIDE SEQUENCE</scope>
    <source>
        <strain evidence="3">FR3</strain>
    </source>
</reference>
<dbReference type="GO" id="GO:0000981">
    <property type="term" value="F:DNA-binding transcription factor activity, RNA polymerase II-specific"/>
    <property type="evidence" value="ECO:0007669"/>
    <property type="project" value="TreeGrafter"/>
</dbReference>
<dbReference type="Pfam" id="PF04845">
    <property type="entry name" value="PurA"/>
    <property type="match status" value="1"/>
</dbReference>
<protein>
    <submittedName>
        <fullName evidence="3">Bm4103</fullName>
    </submittedName>
</protein>
<evidence type="ECO:0000256" key="1">
    <source>
        <dbReference type="ARBA" id="ARBA00009251"/>
    </source>
</evidence>
<dbReference type="AlphaFoldDB" id="A0A1I9GCJ8"/>